<dbReference type="Proteomes" id="UP000735302">
    <property type="component" value="Unassembled WGS sequence"/>
</dbReference>
<dbReference type="EMBL" id="BLXT01003731">
    <property type="protein sequence ID" value="GFO03887.1"/>
    <property type="molecule type" value="Genomic_DNA"/>
</dbReference>
<evidence type="ECO:0000313" key="2">
    <source>
        <dbReference type="Proteomes" id="UP000735302"/>
    </source>
</evidence>
<organism evidence="1 2">
    <name type="scientific">Plakobranchus ocellatus</name>
    <dbReference type="NCBI Taxonomy" id="259542"/>
    <lineage>
        <taxon>Eukaryota</taxon>
        <taxon>Metazoa</taxon>
        <taxon>Spiralia</taxon>
        <taxon>Lophotrochozoa</taxon>
        <taxon>Mollusca</taxon>
        <taxon>Gastropoda</taxon>
        <taxon>Heterobranchia</taxon>
        <taxon>Euthyneura</taxon>
        <taxon>Panpulmonata</taxon>
        <taxon>Sacoglossa</taxon>
        <taxon>Placobranchoidea</taxon>
        <taxon>Plakobranchidae</taxon>
        <taxon>Plakobranchus</taxon>
    </lineage>
</organism>
<accession>A0AAV4AA76</accession>
<reference evidence="1 2" key="1">
    <citation type="journal article" date="2021" name="Elife">
        <title>Chloroplast acquisition without the gene transfer in kleptoplastic sea slugs, Plakobranchus ocellatus.</title>
        <authorList>
            <person name="Maeda T."/>
            <person name="Takahashi S."/>
            <person name="Yoshida T."/>
            <person name="Shimamura S."/>
            <person name="Takaki Y."/>
            <person name="Nagai Y."/>
            <person name="Toyoda A."/>
            <person name="Suzuki Y."/>
            <person name="Arimoto A."/>
            <person name="Ishii H."/>
            <person name="Satoh N."/>
            <person name="Nishiyama T."/>
            <person name="Hasebe M."/>
            <person name="Maruyama T."/>
            <person name="Minagawa J."/>
            <person name="Obokata J."/>
            <person name="Shigenobu S."/>
        </authorList>
    </citation>
    <scope>NUCLEOTIDE SEQUENCE [LARGE SCALE GENOMIC DNA]</scope>
</reference>
<keyword evidence="2" id="KW-1185">Reference proteome</keyword>
<comment type="caution">
    <text evidence="1">The sequence shown here is derived from an EMBL/GenBank/DDBJ whole genome shotgun (WGS) entry which is preliminary data.</text>
</comment>
<proteinExistence type="predicted"/>
<dbReference type="AlphaFoldDB" id="A0AAV4AA76"/>
<gene>
    <name evidence="1" type="ORF">PoB_003039200</name>
</gene>
<name>A0AAV4AA76_9GAST</name>
<sequence length="151" mass="17206">MHADLGATLSRFVMDSGSVAQIDHTGVSSQVPENACVTAQNAPFTLPSKLKRKGRPKQSKSRKCFQTKKIERESGEFFIVDARYMLSKLVSEDIVEKVLSKEMVVSRDMLDELEMLAMVADCKLDVFKDFFNEDCWSYFQNLVLSKRKQLL</sequence>
<protein>
    <submittedName>
        <fullName evidence="1">Uncharacterized protein</fullName>
    </submittedName>
</protein>
<evidence type="ECO:0000313" key="1">
    <source>
        <dbReference type="EMBL" id="GFO03887.1"/>
    </source>
</evidence>